<keyword evidence="1" id="KW-0408">Iron</keyword>
<dbReference type="GO" id="GO:0010436">
    <property type="term" value="F:carotenoid dioxygenase activity"/>
    <property type="evidence" value="ECO:0007669"/>
    <property type="project" value="UniProtKB-UniRule"/>
</dbReference>
<dbReference type="HAMAP" id="MF_02093">
    <property type="entry name" value="Beta_carotene_diox"/>
    <property type="match status" value="1"/>
</dbReference>
<reference evidence="2 3" key="1">
    <citation type="submission" date="2018-01" db="EMBL/GenBank/DDBJ databases">
        <title>The draft genome sequence of Halioglobus japonicus S1-36.</title>
        <authorList>
            <person name="Du Z.-J."/>
            <person name="Shi M.-J."/>
        </authorList>
    </citation>
    <scope>NUCLEOTIDE SEQUENCE [LARGE SCALE GENOMIC DNA]</scope>
    <source>
        <strain evidence="2 3">S1-36</strain>
    </source>
</reference>
<keyword evidence="1" id="KW-0812">Transmembrane</keyword>
<comment type="caution">
    <text evidence="2">The sequence shown here is derived from an EMBL/GenBank/DDBJ whole genome shotgun (WGS) entry which is preliminary data.</text>
</comment>
<keyword evidence="1" id="KW-0223">Dioxygenase</keyword>
<feature type="transmembrane region" description="Helical" evidence="1">
    <location>
        <begin position="119"/>
        <end position="141"/>
    </location>
</feature>
<keyword evidence="1" id="KW-0560">Oxidoreductase</keyword>
<feature type="transmembrane region" description="Helical" evidence="1">
    <location>
        <begin position="72"/>
        <end position="99"/>
    </location>
</feature>
<feature type="binding site" evidence="1">
    <location>
        <position position="48"/>
    </location>
    <ligand>
        <name>Fe cation</name>
        <dbReference type="ChEBI" id="CHEBI:24875"/>
    </ligand>
</feature>
<dbReference type="InterPro" id="IPR022270">
    <property type="entry name" value="Blh_diox"/>
</dbReference>
<comment type="cofactor">
    <cofactor evidence="1">
        <name>Fe(2+)</name>
        <dbReference type="ChEBI" id="CHEBI:29033"/>
    </cofactor>
</comment>
<dbReference type="Pfam" id="PF15461">
    <property type="entry name" value="BCD"/>
    <property type="match status" value="1"/>
</dbReference>
<dbReference type="EMBL" id="PKUR01000004">
    <property type="protein sequence ID" value="PLW84993.1"/>
    <property type="molecule type" value="Genomic_DNA"/>
</dbReference>
<feature type="transmembrane region" description="Helical" evidence="1">
    <location>
        <begin position="7"/>
        <end position="24"/>
    </location>
</feature>
<keyword evidence="1" id="KW-1003">Cell membrane</keyword>
<keyword evidence="1" id="KW-1133">Transmembrane helix</keyword>
<dbReference type="GO" id="GO:0005506">
    <property type="term" value="F:iron ion binding"/>
    <property type="evidence" value="ECO:0007669"/>
    <property type="project" value="UniProtKB-UniRule"/>
</dbReference>
<name>A0AAP8SMF8_9GAMM</name>
<feature type="transmembrane region" description="Helical" evidence="1">
    <location>
        <begin position="30"/>
        <end position="51"/>
    </location>
</feature>
<comment type="similarity">
    <text evidence="1">Belongs to the Brp/Blh beta-carotene diooxygenase family.</text>
</comment>
<dbReference type="EC" id="1.13.11.63" evidence="1"/>
<keyword evidence="1" id="KW-0479">Metal-binding</keyword>
<evidence type="ECO:0000313" key="2">
    <source>
        <dbReference type="EMBL" id="PLW84993.1"/>
    </source>
</evidence>
<keyword evidence="1" id="KW-0472">Membrane</keyword>
<evidence type="ECO:0000313" key="3">
    <source>
        <dbReference type="Proteomes" id="UP000235162"/>
    </source>
</evidence>
<protein>
    <recommendedName>
        <fullName evidence="1">Probable beta-carotene 15,15'-dioxygenase</fullName>
        <ecNumber evidence="1">1.13.11.63</ecNumber>
    </recommendedName>
</protein>
<accession>A0AAP8SMF8</accession>
<feature type="binding site" evidence="1">
    <location>
        <position position="213"/>
    </location>
    <ligand>
        <name>Fe cation</name>
        <dbReference type="ChEBI" id="CHEBI:24875"/>
    </ligand>
</feature>
<dbReference type="GO" id="GO:0016121">
    <property type="term" value="P:carotene catabolic process"/>
    <property type="evidence" value="ECO:0007669"/>
    <property type="project" value="UniProtKB-UniRule"/>
</dbReference>
<feature type="binding site" evidence="1">
    <location>
        <position position="104"/>
    </location>
    <ligand>
        <name>Fe cation</name>
        <dbReference type="ChEBI" id="CHEBI:24875"/>
    </ligand>
</feature>
<dbReference type="GO" id="GO:0003834">
    <property type="term" value="F:beta-carotene 15,15'-dioxygenase activity"/>
    <property type="evidence" value="ECO:0007669"/>
    <property type="project" value="UniProtKB-EC"/>
</dbReference>
<organism evidence="2 3">
    <name type="scientific">Halioglobus japonicus</name>
    <dbReference type="NCBI Taxonomy" id="930805"/>
    <lineage>
        <taxon>Bacteria</taxon>
        <taxon>Pseudomonadati</taxon>
        <taxon>Pseudomonadota</taxon>
        <taxon>Gammaproteobacteria</taxon>
        <taxon>Cellvibrionales</taxon>
        <taxon>Halieaceae</taxon>
        <taxon>Halioglobus</taxon>
    </lineage>
</organism>
<sequence length="288" mass="31211">MILRADNIFFIFVGLVCLVAWTAVDLSLSFHSQIALVVIVVAVFGLPHGALDVVISQRLGLFSTTRRLLGFHVFYLALVAFVLVIWSFAPAWCLAGFLLISSWHFGGDWCGVTNRAGCWILGIMVLSLPAAFNAEQMVVLYSTITGESLHSLVAVQGMLAPIALVGAVVVSSAALGRNPHLVVEMVMIFTLAWTLPPLLYFTVYFCGLHSMRHLVSTGFLPNSRTVFIASAYTLVAIAIGFALAISQWDANEALGIPLKATFQLLAALTVPHMILIDGFVRDIPYASE</sequence>
<keyword evidence="3" id="KW-1185">Reference proteome</keyword>
<dbReference type="RefSeq" id="WP_084197856.1">
    <property type="nucleotide sequence ID" value="NZ_BMYL01000004.1"/>
</dbReference>
<feature type="binding site" evidence="1">
    <location>
        <position position="209"/>
    </location>
    <ligand>
        <name>Fe cation</name>
        <dbReference type="ChEBI" id="CHEBI:24875"/>
    </ligand>
</feature>
<evidence type="ECO:0000256" key="1">
    <source>
        <dbReference type="HAMAP-Rule" id="MF_02093"/>
    </source>
</evidence>
<comment type="catalytic activity">
    <reaction evidence="1">
        <text>all-trans-beta-carotene + O2 = 2 all-trans-retinal</text>
        <dbReference type="Rhea" id="RHEA:32887"/>
        <dbReference type="ChEBI" id="CHEBI:15379"/>
        <dbReference type="ChEBI" id="CHEBI:17579"/>
        <dbReference type="ChEBI" id="CHEBI:17898"/>
        <dbReference type="EC" id="1.13.11.63"/>
    </reaction>
</comment>
<feature type="transmembrane region" description="Helical" evidence="1">
    <location>
        <begin position="181"/>
        <end position="205"/>
    </location>
</feature>
<comment type="subcellular location">
    <subcellularLocation>
        <location evidence="1">Cell membrane</location>
        <topology evidence="1">Multi-pass membrane protein</topology>
    </subcellularLocation>
</comment>
<comment type="function">
    <text evidence="1">Catalyzes the cleavage of beta-carotene at its central double bond (15,15') to yield two molecules of all-trans-retinal.</text>
</comment>
<gene>
    <name evidence="2" type="ORF">C0029_15750</name>
</gene>
<dbReference type="NCBIfam" id="TIGR03753">
    <property type="entry name" value="blh_monoox"/>
    <property type="match status" value="1"/>
</dbReference>
<dbReference type="Proteomes" id="UP000235162">
    <property type="component" value="Unassembled WGS sequence"/>
</dbReference>
<dbReference type="GO" id="GO:0005886">
    <property type="term" value="C:plasma membrane"/>
    <property type="evidence" value="ECO:0007669"/>
    <property type="project" value="UniProtKB-SubCell"/>
</dbReference>
<dbReference type="AlphaFoldDB" id="A0AAP8SMF8"/>
<feature type="transmembrane region" description="Helical" evidence="1">
    <location>
        <begin position="153"/>
        <end position="175"/>
    </location>
</feature>
<feature type="transmembrane region" description="Helical" evidence="1">
    <location>
        <begin position="226"/>
        <end position="248"/>
    </location>
</feature>
<proteinExistence type="inferred from homology"/>
<dbReference type="KEGG" id="hja:BST95_01490"/>